<keyword evidence="3" id="KW-1185">Reference proteome</keyword>
<sequence>MKIAVIGSGIAGMGAALALSEVADVTLIEKDSRFGGHANTVEVDGQPVDTGFIVYNHANYPHLTSLFEHLDVPTRASDMSFGMSVNGGRTEYACDNVWKVFAQPLNILSPRFVGGVREILRFHREAQSDLVEGRLEGLSLGQYLEAGGYGDWLRDCFLLPMGGAIWSTPTGDMLDFPAENFVHFFKNHQLLNGNGPGHRWRTVDGGSREYVRRLIGRLPTAVAGIGVAEIRRPGGRPLVRFTDGSEASFDQVVLASHAPQSRAIIADLDAEERDVLSSFQTSRNIAWLHSDPALMPKRKRVWSSWNFLSDGNDTDRPAPITYWMNRLQGIEGRDYFVSLNPAQPPERAHARFEYAHPLFTQAAFDAQGRMDTIQGRGGVWYAGAWLGYGFHEDGLRAGLRVAAALGATPSWAGEPIEPMATPLAAAAE</sequence>
<protein>
    <submittedName>
        <fullName evidence="2">FAD-dependent oxidoreductase</fullName>
    </submittedName>
</protein>
<dbReference type="EMBL" id="CP064942">
    <property type="protein sequence ID" value="QPH53493.1"/>
    <property type="molecule type" value="Genomic_DNA"/>
</dbReference>
<dbReference type="SUPFAM" id="SSF51905">
    <property type="entry name" value="FAD/NAD(P)-binding domain"/>
    <property type="match status" value="1"/>
</dbReference>
<dbReference type="Gene3D" id="3.50.50.60">
    <property type="entry name" value="FAD/NAD(P)-binding domain"/>
    <property type="match status" value="1"/>
</dbReference>
<dbReference type="Proteomes" id="UP000594800">
    <property type="component" value="Chromosome"/>
</dbReference>
<organism evidence="2 3">
    <name type="scientific">Pontivivens ytuae</name>
    <dbReference type="NCBI Taxonomy" id="2789856"/>
    <lineage>
        <taxon>Bacteria</taxon>
        <taxon>Pseudomonadati</taxon>
        <taxon>Pseudomonadota</taxon>
        <taxon>Alphaproteobacteria</taxon>
        <taxon>Rhodobacterales</taxon>
        <taxon>Paracoccaceae</taxon>
        <taxon>Pontivivens</taxon>
    </lineage>
</organism>
<dbReference type="KEGG" id="poz:I0K15_17155"/>
<dbReference type="RefSeq" id="WP_196102702.1">
    <property type="nucleotide sequence ID" value="NZ_CP064942.1"/>
</dbReference>
<dbReference type="InterPro" id="IPR036188">
    <property type="entry name" value="FAD/NAD-bd_sf"/>
</dbReference>
<evidence type="ECO:0000259" key="1">
    <source>
        <dbReference type="Pfam" id="PF01593"/>
    </source>
</evidence>
<name>A0A7S9QBT1_9RHOB</name>
<evidence type="ECO:0000313" key="3">
    <source>
        <dbReference type="Proteomes" id="UP000594800"/>
    </source>
</evidence>
<dbReference type="PANTHER" id="PTHR42923">
    <property type="entry name" value="PROTOPORPHYRINOGEN OXIDASE"/>
    <property type="match status" value="1"/>
</dbReference>
<feature type="domain" description="Amine oxidase" evidence="1">
    <location>
        <begin position="10"/>
        <end position="262"/>
    </location>
</feature>
<dbReference type="InterPro" id="IPR002937">
    <property type="entry name" value="Amino_oxidase"/>
</dbReference>
<dbReference type="AlphaFoldDB" id="A0A7S9QBT1"/>
<proteinExistence type="predicted"/>
<dbReference type="PANTHER" id="PTHR42923:SF17">
    <property type="entry name" value="AMINE OXIDASE DOMAIN-CONTAINING PROTEIN"/>
    <property type="match status" value="1"/>
</dbReference>
<dbReference type="Gene3D" id="1.10.3110.10">
    <property type="entry name" value="protoporphyrinogen ix oxidase, domain 3"/>
    <property type="match status" value="1"/>
</dbReference>
<dbReference type="GO" id="GO:0016491">
    <property type="term" value="F:oxidoreductase activity"/>
    <property type="evidence" value="ECO:0007669"/>
    <property type="project" value="InterPro"/>
</dbReference>
<reference evidence="2 3" key="1">
    <citation type="submission" date="2020-11" db="EMBL/GenBank/DDBJ databases">
        <title>Description of Pontivivens ytuae sp. nov. isolated from deep sea sediment of Mariana Trench.</title>
        <authorList>
            <person name="Wang Z."/>
            <person name="Sun Q.-L."/>
            <person name="Xu X.-D."/>
            <person name="Tang Y.-Z."/>
            <person name="Zhang J."/>
        </authorList>
    </citation>
    <scope>NUCLEOTIDE SEQUENCE [LARGE SCALE GENOMIC DNA]</scope>
    <source>
        <strain evidence="2 3">MT2928</strain>
    </source>
</reference>
<evidence type="ECO:0000313" key="2">
    <source>
        <dbReference type="EMBL" id="QPH53493.1"/>
    </source>
</evidence>
<dbReference type="Gene3D" id="3.90.660.20">
    <property type="entry name" value="Protoporphyrinogen oxidase, mitochondrial, domain 2"/>
    <property type="match status" value="1"/>
</dbReference>
<gene>
    <name evidence="2" type="ORF">I0K15_17155</name>
</gene>
<dbReference type="InterPro" id="IPR050464">
    <property type="entry name" value="Zeta_carotene_desat/Oxidored"/>
</dbReference>
<dbReference type="Pfam" id="PF01593">
    <property type="entry name" value="Amino_oxidase"/>
    <property type="match status" value="1"/>
</dbReference>
<accession>A0A7S9QBT1</accession>